<dbReference type="Proteomes" id="UP000242957">
    <property type="component" value="Unassembled WGS sequence"/>
</dbReference>
<dbReference type="Gene3D" id="3.40.50.1240">
    <property type="entry name" value="Phosphoglycerate mutase-like"/>
    <property type="match status" value="1"/>
</dbReference>
<dbReference type="NCBIfam" id="TIGR00249">
    <property type="entry name" value="sixA"/>
    <property type="match status" value="1"/>
</dbReference>
<dbReference type="STRING" id="198616.SAMN05216193_12652"/>
<dbReference type="GO" id="GO:0005737">
    <property type="term" value="C:cytoplasm"/>
    <property type="evidence" value="ECO:0007669"/>
    <property type="project" value="InterPro"/>
</dbReference>
<name>A0A1H0R5Z2_9PSED</name>
<dbReference type="OrthoDB" id="92610at2"/>
<dbReference type="CDD" id="cd07067">
    <property type="entry name" value="HP_PGM_like"/>
    <property type="match status" value="1"/>
</dbReference>
<evidence type="ECO:0000313" key="1">
    <source>
        <dbReference type="EMBL" id="SDP24921.1"/>
    </source>
</evidence>
<reference evidence="2" key="1">
    <citation type="submission" date="2016-10" db="EMBL/GenBank/DDBJ databases">
        <authorList>
            <person name="Varghese N."/>
            <person name="Submissions S."/>
        </authorList>
    </citation>
    <scope>NUCLEOTIDE SEQUENCE [LARGE SCALE GENOMIC DNA]</scope>
    <source>
        <strain evidence="2">JCM 21621</strain>
    </source>
</reference>
<dbReference type="GO" id="GO:0101006">
    <property type="term" value="F:protein histidine phosphatase activity"/>
    <property type="evidence" value="ECO:0007669"/>
    <property type="project" value="InterPro"/>
</dbReference>
<proteinExistence type="predicted"/>
<dbReference type="InterPro" id="IPR013078">
    <property type="entry name" value="His_Pase_superF_clade-1"/>
</dbReference>
<dbReference type="AlphaFoldDB" id="A0A1H0R5Z2"/>
<dbReference type="InterPro" id="IPR004449">
    <property type="entry name" value="SixA"/>
</dbReference>
<dbReference type="SUPFAM" id="SSF53254">
    <property type="entry name" value="Phosphoglycerate mutase-like"/>
    <property type="match status" value="1"/>
</dbReference>
<dbReference type="Pfam" id="PF00300">
    <property type="entry name" value="His_Phos_1"/>
    <property type="match status" value="1"/>
</dbReference>
<dbReference type="SMART" id="SM00855">
    <property type="entry name" value="PGAM"/>
    <property type="match status" value="1"/>
</dbReference>
<sequence length="154" mass="16837">MKLWLLRHGEAEPQARRDAERRLTAHGRKEVLISAGHLSGHPLDGILASPYVRAQETAELVREALGFDNAVGTAPWLTPDDDPRDVLRFLDGRGERHLLLVSHQPLIGALAGLLLHGSRNEALPMATASLAELEGDFPAAGLMKLVSLYHPRHS</sequence>
<accession>A0A1H0R5Z2</accession>
<dbReference type="EMBL" id="FNIJ01000026">
    <property type="protein sequence ID" value="SDP24921.1"/>
    <property type="molecule type" value="Genomic_DNA"/>
</dbReference>
<organism evidence="1 2">
    <name type="scientific">Pseudomonas jinjuensis</name>
    <dbReference type="NCBI Taxonomy" id="198616"/>
    <lineage>
        <taxon>Bacteria</taxon>
        <taxon>Pseudomonadati</taxon>
        <taxon>Pseudomonadota</taxon>
        <taxon>Gammaproteobacteria</taxon>
        <taxon>Pseudomonadales</taxon>
        <taxon>Pseudomonadaceae</taxon>
        <taxon>Pseudomonas</taxon>
    </lineage>
</organism>
<protein>
    <submittedName>
        <fullName evidence="1">Phosphohistidine phosphatase, SixA</fullName>
    </submittedName>
</protein>
<keyword evidence="2" id="KW-1185">Reference proteome</keyword>
<gene>
    <name evidence="1" type="ORF">SAMN05216193_12652</name>
</gene>
<evidence type="ECO:0000313" key="2">
    <source>
        <dbReference type="Proteomes" id="UP000242957"/>
    </source>
</evidence>
<dbReference type="InterPro" id="IPR029033">
    <property type="entry name" value="His_PPase_superfam"/>
</dbReference>
<dbReference type="RefSeq" id="WP_084315126.1">
    <property type="nucleotide sequence ID" value="NZ_FNIJ01000026.1"/>
</dbReference>